<feature type="domain" description="ABC transporter" evidence="9">
    <location>
        <begin position="7"/>
        <end position="232"/>
    </location>
</feature>
<dbReference type="GO" id="GO:0043190">
    <property type="term" value="C:ATP-binding cassette (ABC) transporter complex"/>
    <property type="evidence" value="ECO:0007669"/>
    <property type="project" value="TreeGrafter"/>
</dbReference>
<comment type="subcellular location">
    <subcellularLocation>
        <location evidence="1">Cell membrane</location>
        <topology evidence="1">Peripheral membrane protein</topology>
    </subcellularLocation>
</comment>
<comment type="similarity">
    <text evidence="2">Belongs to the ABC transporter superfamily.</text>
</comment>
<evidence type="ECO:0000256" key="1">
    <source>
        <dbReference type="ARBA" id="ARBA00004202"/>
    </source>
</evidence>
<dbReference type="Pfam" id="PF00005">
    <property type="entry name" value="ABC_tran"/>
    <property type="match status" value="2"/>
</dbReference>
<keyword evidence="5" id="KW-0547">Nucleotide-binding</keyword>
<proteinExistence type="inferred from homology"/>
<dbReference type="RefSeq" id="WP_185765002.1">
    <property type="nucleotide sequence ID" value="NZ_RIBP01000004.1"/>
</dbReference>
<dbReference type="InterPro" id="IPR003593">
    <property type="entry name" value="AAA+_ATPase"/>
</dbReference>
<dbReference type="InterPro" id="IPR027417">
    <property type="entry name" value="P-loop_NTPase"/>
</dbReference>
<dbReference type="InterPro" id="IPR015856">
    <property type="entry name" value="ABC_transpr_CbiO/EcfA_su"/>
</dbReference>
<dbReference type="SUPFAM" id="SSF52540">
    <property type="entry name" value="P-loop containing nucleoside triphosphate hydrolases"/>
    <property type="match status" value="2"/>
</dbReference>
<dbReference type="PROSITE" id="PS50893">
    <property type="entry name" value="ABC_TRANSPORTER_2"/>
    <property type="match status" value="2"/>
</dbReference>
<dbReference type="EMBL" id="RIBP01000004">
    <property type="protein sequence ID" value="TRZ36584.1"/>
    <property type="molecule type" value="Genomic_DNA"/>
</dbReference>
<sequence length="538" mass="60945">MSSLLGCKNLSVQFYRQMKPVLNHVSLDFQPGENVLILGPSGSGKSTLLSVLAGIIPDHIEAKVKGEVIRTQNMGILFQDPDTQFCMEHVDEEIAFSLENRNVPAEEMVLKIKSLLEVVGLKVELNTRIAALSGGMKQRLALASVLALEPDVLFLDEPTAQLDPVSRKEFFKLLNQLASQGQTMIIVEHVLDGCIEWMDRVILLNKHGEVIGDGHPQYILEQCKGQMEEAGIWRPEIYPFEWHKVIGDKNHPLSKQLNEKYLQSKTKKDTFQHNTDSLMSAEAVSISYERMPVLCDVNFQFGKGEWISIIGKNGSGKSSLLKVLAKLKKVSKGSVAFKDIHLKSWKESQLYEKIGFVFQNPEWQFINKTVYEEILYSGEQQNVKKESAEAKAKELLEEFGLLNYSNRNPFNLSFGQKRRLSVATMLLLNQEVLLLDEPTFGQDKHSAESLLSLLKKRQEHGTTIVMVTHDMNIVDQYSNRVLLIDENSLCFDGHPFSLFSDEKLLEKTRIIPPLHYAYKRAVKEECFLGKQSIVLVPN</sequence>
<dbReference type="CDD" id="cd03225">
    <property type="entry name" value="ABC_cobalt_CbiO_domain1"/>
    <property type="match status" value="2"/>
</dbReference>
<evidence type="ECO:0000313" key="10">
    <source>
        <dbReference type="EMBL" id="TRZ36584.1"/>
    </source>
</evidence>
<name>A0A553SHX5_NIACI</name>
<keyword evidence="7" id="KW-1278">Translocase</keyword>
<gene>
    <name evidence="10" type="ORF">CEQ21_13760</name>
</gene>
<organism evidence="10 11">
    <name type="scientific">Niallia circulans</name>
    <name type="common">Bacillus circulans</name>
    <dbReference type="NCBI Taxonomy" id="1397"/>
    <lineage>
        <taxon>Bacteria</taxon>
        <taxon>Bacillati</taxon>
        <taxon>Bacillota</taxon>
        <taxon>Bacilli</taxon>
        <taxon>Bacillales</taxon>
        <taxon>Bacillaceae</taxon>
        <taxon>Niallia</taxon>
    </lineage>
</organism>
<comment type="caution">
    <text evidence="10">The sequence shown here is derived from an EMBL/GenBank/DDBJ whole genome shotgun (WGS) entry which is preliminary data.</text>
</comment>
<protein>
    <submittedName>
        <fullName evidence="10">ABC transporter ATP-binding protein</fullName>
    </submittedName>
</protein>
<evidence type="ECO:0000256" key="7">
    <source>
        <dbReference type="ARBA" id="ARBA00022967"/>
    </source>
</evidence>
<dbReference type="NCBIfam" id="NF010167">
    <property type="entry name" value="PRK13648.1"/>
    <property type="match status" value="2"/>
</dbReference>
<evidence type="ECO:0000259" key="9">
    <source>
        <dbReference type="PROSITE" id="PS50893"/>
    </source>
</evidence>
<evidence type="ECO:0000256" key="8">
    <source>
        <dbReference type="ARBA" id="ARBA00023136"/>
    </source>
</evidence>
<evidence type="ECO:0000256" key="5">
    <source>
        <dbReference type="ARBA" id="ARBA00022741"/>
    </source>
</evidence>
<accession>A0A553SHX5</accession>
<dbReference type="Gene3D" id="3.40.50.300">
    <property type="entry name" value="P-loop containing nucleotide triphosphate hydrolases"/>
    <property type="match status" value="2"/>
</dbReference>
<evidence type="ECO:0000256" key="2">
    <source>
        <dbReference type="ARBA" id="ARBA00005417"/>
    </source>
</evidence>
<dbReference type="InterPro" id="IPR050095">
    <property type="entry name" value="ECF_ABC_transporter_ATP-bd"/>
</dbReference>
<dbReference type="GO" id="GO:0042626">
    <property type="term" value="F:ATPase-coupled transmembrane transporter activity"/>
    <property type="evidence" value="ECO:0007669"/>
    <property type="project" value="TreeGrafter"/>
</dbReference>
<dbReference type="PANTHER" id="PTHR43553">
    <property type="entry name" value="HEAVY METAL TRANSPORTER"/>
    <property type="match status" value="1"/>
</dbReference>
<evidence type="ECO:0000256" key="3">
    <source>
        <dbReference type="ARBA" id="ARBA00022448"/>
    </source>
</evidence>
<keyword evidence="3" id="KW-0813">Transport</keyword>
<dbReference type="GO" id="GO:0016887">
    <property type="term" value="F:ATP hydrolysis activity"/>
    <property type="evidence" value="ECO:0007669"/>
    <property type="project" value="InterPro"/>
</dbReference>
<dbReference type="GO" id="GO:0005524">
    <property type="term" value="F:ATP binding"/>
    <property type="evidence" value="ECO:0007669"/>
    <property type="project" value="UniProtKB-KW"/>
</dbReference>
<evidence type="ECO:0000256" key="6">
    <source>
        <dbReference type="ARBA" id="ARBA00022840"/>
    </source>
</evidence>
<dbReference type="AlphaFoldDB" id="A0A553SHX5"/>
<keyword evidence="4" id="KW-1003">Cell membrane</keyword>
<evidence type="ECO:0000256" key="4">
    <source>
        <dbReference type="ARBA" id="ARBA00022475"/>
    </source>
</evidence>
<dbReference type="InterPro" id="IPR003439">
    <property type="entry name" value="ABC_transporter-like_ATP-bd"/>
</dbReference>
<dbReference type="PROSITE" id="PS00211">
    <property type="entry name" value="ABC_TRANSPORTER_1"/>
    <property type="match status" value="2"/>
</dbReference>
<keyword evidence="6 10" id="KW-0067">ATP-binding</keyword>
<feature type="domain" description="ABC transporter" evidence="9">
    <location>
        <begin position="279"/>
        <end position="511"/>
    </location>
</feature>
<dbReference type="InterPro" id="IPR017871">
    <property type="entry name" value="ABC_transporter-like_CS"/>
</dbReference>
<dbReference type="Proteomes" id="UP000319837">
    <property type="component" value="Unassembled WGS sequence"/>
</dbReference>
<dbReference type="SMART" id="SM00382">
    <property type="entry name" value="AAA"/>
    <property type="match status" value="2"/>
</dbReference>
<evidence type="ECO:0000313" key="11">
    <source>
        <dbReference type="Proteomes" id="UP000319837"/>
    </source>
</evidence>
<keyword evidence="8" id="KW-0472">Membrane</keyword>
<reference evidence="11" key="1">
    <citation type="submission" date="2018-10" db="EMBL/GenBank/DDBJ databases">
        <title>FDA dAtabase for Regulatory Grade micrObial Sequences (FDA-ARGOS): Supporting development and validation of Infectious Disease Dx tests.</title>
        <authorList>
            <person name="Minogue T."/>
            <person name="Wolcott M."/>
            <person name="Wasieloski L."/>
            <person name="Aguilar W."/>
            <person name="Moore D."/>
            <person name="Tallon L."/>
            <person name="Sadzewicz L."/>
            <person name="Sengamalay N."/>
            <person name="Ott S."/>
            <person name="Godinez A."/>
            <person name="Nagaraj S."/>
            <person name="Vavikolanu K."/>
            <person name="Vyas G."/>
            <person name="Nadendla S."/>
            <person name="George J."/>
            <person name="Sichtig H."/>
        </authorList>
    </citation>
    <scope>NUCLEOTIDE SEQUENCE [LARGE SCALE GENOMIC DNA]</scope>
    <source>
        <strain evidence="11">FDAARGOS_343</strain>
    </source>
</reference>
<dbReference type="PANTHER" id="PTHR43553:SF19">
    <property type="entry name" value="HMP_THIAMINE IMPORT ATP-BINDING PROTEIN YKOD-RELATED"/>
    <property type="match status" value="1"/>
</dbReference>